<reference evidence="1 2" key="1">
    <citation type="submission" date="2022-05" db="EMBL/GenBank/DDBJ databases">
        <authorList>
            <consortium name="Genoscope - CEA"/>
            <person name="William W."/>
        </authorList>
    </citation>
    <scope>NUCLEOTIDE SEQUENCE [LARGE SCALE GENOMIC DNA]</scope>
</reference>
<evidence type="ECO:0000313" key="2">
    <source>
        <dbReference type="Proteomes" id="UP001159405"/>
    </source>
</evidence>
<proteinExistence type="predicted"/>
<feature type="non-terminal residue" evidence="1">
    <location>
        <position position="1"/>
    </location>
</feature>
<evidence type="ECO:0008006" key="3">
    <source>
        <dbReference type="Google" id="ProtNLM"/>
    </source>
</evidence>
<protein>
    <recommendedName>
        <fullName evidence="3">TLDc domain-containing protein</fullName>
    </recommendedName>
</protein>
<dbReference type="EMBL" id="CALNXK010000123">
    <property type="protein sequence ID" value="CAH3162396.1"/>
    <property type="molecule type" value="Genomic_DNA"/>
</dbReference>
<dbReference type="Proteomes" id="UP001159405">
    <property type="component" value="Unassembled WGS sequence"/>
</dbReference>
<comment type="caution">
    <text evidence="1">The sequence shown here is derived from an EMBL/GenBank/DDBJ whole genome shotgun (WGS) entry which is preliminary data.</text>
</comment>
<keyword evidence="2" id="KW-1185">Reference proteome</keyword>
<name>A0ABN8QDP0_9CNID</name>
<accession>A0ABN8QDP0</accession>
<organism evidence="1 2">
    <name type="scientific">Porites lobata</name>
    <dbReference type="NCBI Taxonomy" id="104759"/>
    <lineage>
        <taxon>Eukaryota</taxon>
        <taxon>Metazoa</taxon>
        <taxon>Cnidaria</taxon>
        <taxon>Anthozoa</taxon>
        <taxon>Hexacorallia</taxon>
        <taxon>Scleractinia</taxon>
        <taxon>Fungiina</taxon>
        <taxon>Poritidae</taxon>
        <taxon>Porites</taxon>
    </lineage>
</organism>
<gene>
    <name evidence="1" type="ORF">PLOB_00005272</name>
</gene>
<sequence>QLNKWHSETNNPAFVIYLRGGAVLCEGYTSPNWGKPEYDPHGGQSTYRTFPRQVEVRHYHFCITLA</sequence>
<evidence type="ECO:0000313" key="1">
    <source>
        <dbReference type="EMBL" id="CAH3162396.1"/>
    </source>
</evidence>